<feature type="compositionally biased region" description="Polar residues" evidence="1">
    <location>
        <begin position="96"/>
        <end position="115"/>
    </location>
</feature>
<gene>
    <name evidence="2" type="ORF">BINO364_LOCUS9945</name>
</gene>
<reference evidence="2" key="1">
    <citation type="submission" date="2021-12" db="EMBL/GenBank/DDBJ databases">
        <authorList>
            <person name="Martin H S."/>
        </authorList>
    </citation>
    <scope>NUCLEOTIDE SEQUENCE</scope>
</reference>
<name>A0A8J9UQ69_9NEOP</name>
<sequence>MSTVKQFEKKLNKLQDDVNYHGQTLSQVHVMLANMSGGTMLNNINDTKLDVKRYVNKMTAMHHEANHDKTKTKRRNLQPLAPKITAKSFQIDKYGINTSDSPNARMIKSSSNPKNFFNGKRLKQRNGEAPRKATTLRKKMQIND</sequence>
<protein>
    <submittedName>
        <fullName evidence="2">Uncharacterized protein</fullName>
    </submittedName>
</protein>
<feature type="region of interest" description="Disordered" evidence="1">
    <location>
        <begin position="95"/>
        <end position="144"/>
    </location>
</feature>
<feature type="compositionally biased region" description="Basic residues" evidence="1">
    <location>
        <begin position="134"/>
        <end position="144"/>
    </location>
</feature>
<dbReference type="Proteomes" id="UP000838878">
    <property type="component" value="Chromosome 4"/>
</dbReference>
<dbReference type="AlphaFoldDB" id="A0A8J9UQ69"/>
<evidence type="ECO:0000256" key="1">
    <source>
        <dbReference type="SAM" id="MobiDB-lite"/>
    </source>
</evidence>
<feature type="non-terminal residue" evidence="2">
    <location>
        <position position="144"/>
    </location>
</feature>
<keyword evidence="3" id="KW-1185">Reference proteome</keyword>
<evidence type="ECO:0000313" key="3">
    <source>
        <dbReference type="Proteomes" id="UP000838878"/>
    </source>
</evidence>
<dbReference type="EMBL" id="OV170224">
    <property type="protein sequence ID" value="CAH0724203.1"/>
    <property type="molecule type" value="Genomic_DNA"/>
</dbReference>
<accession>A0A8J9UQ69</accession>
<dbReference type="OrthoDB" id="7198197at2759"/>
<organism evidence="2 3">
    <name type="scientific">Brenthis ino</name>
    <name type="common">lesser marbled fritillary</name>
    <dbReference type="NCBI Taxonomy" id="405034"/>
    <lineage>
        <taxon>Eukaryota</taxon>
        <taxon>Metazoa</taxon>
        <taxon>Ecdysozoa</taxon>
        <taxon>Arthropoda</taxon>
        <taxon>Hexapoda</taxon>
        <taxon>Insecta</taxon>
        <taxon>Pterygota</taxon>
        <taxon>Neoptera</taxon>
        <taxon>Endopterygota</taxon>
        <taxon>Lepidoptera</taxon>
        <taxon>Glossata</taxon>
        <taxon>Ditrysia</taxon>
        <taxon>Papilionoidea</taxon>
        <taxon>Nymphalidae</taxon>
        <taxon>Heliconiinae</taxon>
        <taxon>Argynnini</taxon>
        <taxon>Brenthis</taxon>
    </lineage>
</organism>
<proteinExistence type="predicted"/>
<evidence type="ECO:0000313" key="2">
    <source>
        <dbReference type="EMBL" id="CAH0724203.1"/>
    </source>
</evidence>